<evidence type="ECO:0000313" key="2">
    <source>
        <dbReference type="Proteomes" id="UP001153334"/>
    </source>
</evidence>
<evidence type="ECO:0000313" key="1">
    <source>
        <dbReference type="EMBL" id="KAJ8122606.1"/>
    </source>
</evidence>
<reference evidence="1" key="1">
    <citation type="submission" date="2022-11" db="EMBL/GenBank/DDBJ databases">
        <title>Genome Sequence of Nemania bipapillata.</title>
        <authorList>
            <person name="Buettner E."/>
        </authorList>
    </citation>
    <scope>NUCLEOTIDE SEQUENCE</scope>
    <source>
        <strain evidence="1">CP14</strain>
    </source>
</reference>
<gene>
    <name evidence="1" type="ORF">ONZ43_g1242</name>
</gene>
<name>A0ACC2J580_9PEZI</name>
<keyword evidence="2" id="KW-1185">Reference proteome</keyword>
<dbReference type="EMBL" id="JAPESX010000202">
    <property type="protein sequence ID" value="KAJ8122606.1"/>
    <property type="molecule type" value="Genomic_DNA"/>
</dbReference>
<accession>A0ACC2J580</accession>
<comment type="caution">
    <text evidence="1">The sequence shown here is derived from an EMBL/GenBank/DDBJ whole genome shotgun (WGS) entry which is preliminary data.</text>
</comment>
<organism evidence="1 2">
    <name type="scientific">Nemania bipapillata</name>
    <dbReference type="NCBI Taxonomy" id="110536"/>
    <lineage>
        <taxon>Eukaryota</taxon>
        <taxon>Fungi</taxon>
        <taxon>Dikarya</taxon>
        <taxon>Ascomycota</taxon>
        <taxon>Pezizomycotina</taxon>
        <taxon>Sordariomycetes</taxon>
        <taxon>Xylariomycetidae</taxon>
        <taxon>Xylariales</taxon>
        <taxon>Xylariaceae</taxon>
        <taxon>Nemania</taxon>
    </lineage>
</organism>
<protein>
    <submittedName>
        <fullName evidence="1">Uncharacterized protein</fullName>
    </submittedName>
</protein>
<dbReference type="Proteomes" id="UP001153334">
    <property type="component" value="Unassembled WGS sequence"/>
</dbReference>
<sequence length="129" mass="13917">MSTQPPEREDADMGQDYPDLTPDGDAVSSDDETIKGDLDQGHLSEAVEEELREEEDLQLHEDASNPPSARGSVAASRYRQLLRDQADVSDEGSSMDDLPRRAGSPINSLLSAPDDSPSIQVRAAGLIIL</sequence>
<proteinExistence type="predicted"/>